<comment type="caution">
    <text evidence="2">The sequence shown here is derived from an EMBL/GenBank/DDBJ whole genome shotgun (WGS) entry which is preliminary data.</text>
</comment>
<proteinExistence type="predicted"/>
<evidence type="ECO:0000313" key="2">
    <source>
        <dbReference type="EMBL" id="GGC02211.1"/>
    </source>
</evidence>
<name>A0A916X4Q5_9SPHN</name>
<keyword evidence="1" id="KW-0812">Transmembrane</keyword>
<keyword evidence="3" id="KW-1185">Reference proteome</keyword>
<feature type="transmembrane region" description="Helical" evidence="1">
    <location>
        <begin position="26"/>
        <end position="49"/>
    </location>
</feature>
<protein>
    <recommendedName>
        <fullName evidence="4">Flp family type IVb pilin</fullName>
    </recommendedName>
</protein>
<dbReference type="EMBL" id="BMHK01000012">
    <property type="protein sequence ID" value="GGC02211.1"/>
    <property type="molecule type" value="Genomic_DNA"/>
</dbReference>
<keyword evidence="1" id="KW-0472">Membrane</keyword>
<keyword evidence="1" id="KW-1133">Transmembrane helix</keyword>
<reference evidence="2" key="2">
    <citation type="submission" date="2020-09" db="EMBL/GenBank/DDBJ databases">
        <authorList>
            <person name="Sun Q."/>
            <person name="Zhou Y."/>
        </authorList>
    </citation>
    <scope>NUCLEOTIDE SEQUENCE</scope>
    <source>
        <strain evidence="2">CGMCC 1.15095</strain>
    </source>
</reference>
<dbReference type="Proteomes" id="UP000608154">
    <property type="component" value="Unassembled WGS sequence"/>
</dbReference>
<accession>A0A916X4Q5</accession>
<evidence type="ECO:0008006" key="4">
    <source>
        <dbReference type="Google" id="ProtNLM"/>
    </source>
</evidence>
<dbReference type="AlphaFoldDB" id="A0A916X4Q5"/>
<evidence type="ECO:0000313" key="3">
    <source>
        <dbReference type="Proteomes" id="UP000608154"/>
    </source>
</evidence>
<evidence type="ECO:0000256" key="1">
    <source>
        <dbReference type="SAM" id="Phobius"/>
    </source>
</evidence>
<reference evidence="2" key="1">
    <citation type="journal article" date="2014" name="Int. J. Syst. Evol. Microbiol.">
        <title>Complete genome sequence of Corynebacterium casei LMG S-19264T (=DSM 44701T), isolated from a smear-ripened cheese.</title>
        <authorList>
            <consortium name="US DOE Joint Genome Institute (JGI-PGF)"/>
            <person name="Walter F."/>
            <person name="Albersmeier A."/>
            <person name="Kalinowski J."/>
            <person name="Ruckert C."/>
        </authorList>
    </citation>
    <scope>NUCLEOTIDE SEQUENCE</scope>
    <source>
        <strain evidence="2">CGMCC 1.15095</strain>
    </source>
</reference>
<organism evidence="2 3">
    <name type="scientific">Novosphingobium endophyticum</name>
    <dbReference type="NCBI Taxonomy" id="1955250"/>
    <lineage>
        <taxon>Bacteria</taxon>
        <taxon>Pseudomonadati</taxon>
        <taxon>Pseudomonadota</taxon>
        <taxon>Alphaproteobacteria</taxon>
        <taxon>Sphingomonadales</taxon>
        <taxon>Sphingomonadaceae</taxon>
        <taxon>Novosphingobium</taxon>
    </lineage>
</organism>
<sequence length="66" mass="7004">MQVIMARKRILAQLLQDETGASTVEYALILGMIVLAMFAALSGVATVTVDMWDNMANTSSEAINGG</sequence>
<gene>
    <name evidence="2" type="ORF">GCM10011494_20950</name>
</gene>